<accession>A0A9D2MEJ6</accession>
<evidence type="ECO:0000313" key="1">
    <source>
        <dbReference type="EMBL" id="HJB58715.1"/>
    </source>
</evidence>
<dbReference type="Proteomes" id="UP000824211">
    <property type="component" value="Unassembled WGS sequence"/>
</dbReference>
<gene>
    <name evidence="1" type="ORF">H9771_03490</name>
</gene>
<sequence length="64" mass="6799">MDDRKFFIYLTNETILHGGTSKVALCRIQATFGYKKGCAGTTAAVRLARRAPPAGLSRRAGAAA</sequence>
<comment type="caution">
    <text evidence="1">The sequence shown here is derived from an EMBL/GenBank/DDBJ whole genome shotgun (WGS) entry which is preliminary data.</text>
</comment>
<name>A0A9D2MEJ6_9FIRM</name>
<reference evidence="1" key="1">
    <citation type="journal article" date="2021" name="PeerJ">
        <title>Extensive microbial diversity within the chicken gut microbiome revealed by metagenomics and culture.</title>
        <authorList>
            <person name="Gilroy R."/>
            <person name="Ravi A."/>
            <person name="Getino M."/>
            <person name="Pursley I."/>
            <person name="Horton D.L."/>
            <person name="Alikhan N.F."/>
            <person name="Baker D."/>
            <person name="Gharbi K."/>
            <person name="Hall N."/>
            <person name="Watson M."/>
            <person name="Adriaenssens E.M."/>
            <person name="Foster-Nyarko E."/>
            <person name="Jarju S."/>
            <person name="Secka A."/>
            <person name="Antonio M."/>
            <person name="Oren A."/>
            <person name="Chaudhuri R.R."/>
            <person name="La Ragione R."/>
            <person name="Hildebrand F."/>
            <person name="Pallen M.J."/>
        </authorList>
    </citation>
    <scope>NUCLEOTIDE SEQUENCE</scope>
    <source>
        <strain evidence="1">ChiHjej9B8-13557</strain>
    </source>
</reference>
<dbReference type="AlphaFoldDB" id="A0A9D2MEJ6"/>
<protein>
    <submittedName>
        <fullName evidence="1">Uncharacterized protein</fullName>
    </submittedName>
</protein>
<proteinExistence type="predicted"/>
<feature type="non-terminal residue" evidence="1">
    <location>
        <position position="64"/>
    </location>
</feature>
<dbReference type="EMBL" id="DWXX01000063">
    <property type="protein sequence ID" value="HJB58715.1"/>
    <property type="molecule type" value="Genomic_DNA"/>
</dbReference>
<evidence type="ECO:0000313" key="2">
    <source>
        <dbReference type="Proteomes" id="UP000824211"/>
    </source>
</evidence>
<organism evidence="1 2">
    <name type="scientific">Candidatus Faecalibacterium faecipullorum</name>
    <dbReference type="NCBI Taxonomy" id="2838578"/>
    <lineage>
        <taxon>Bacteria</taxon>
        <taxon>Bacillati</taxon>
        <taxon>Bacillota</taxon>
        <taxon>Clostridia</taxon>
        <taxon>Eubacteriales</taxon>
        <taxon>Oscillospiraceae</taxon>
        <taxon>Faecalibacterium</taxon>
    </lineage>
</organism>
<reference evidence="1" key="2">
    <citation type="submission" date="2021-04" db="EMBL/GenBank/DDBJ databases">
        <authorList>
            <person name="Gilroy R."/>
        </authorList>
    </citation>
    <scope>NUCLEOTIDE SEQUENCE</scope>
    <source>
        <strain evidence="1">ChiHjej9B8-13557</strain>
    </source>
</reference>